<feature type="repeat" description="PPR" evidence="3">
    <location>
        <begin position="461"/>
        <end position="495"/>
    </location>
</feature>
<feature type="repeat" description="PPR" evidence="3">
    <location>
        <begin position="669"/>
        <end position="703"/>
    </location>
</feature>
<dbReference type="STRING" id="337451.A0A3S3N105"/>
<dbReference type="InterPro" id="IPR002885">
    <property type="entry name" value="PPR_rpt"/>
</dbReference>
<feature type="repeat" description="PPR" evidence="3">
    <location>
        <begin position="704"/>
        <end position="738"/>
    </location>
</feature>
<accession>A0A3S3N105</accession>
<feature type="repeat" description="PPR" evidence="3">
    <location>
        <begin position="1016"/>
        <end position="1050"/>
    </location>
</feature>
<keyword evidence="5" id="KW-1185">Reference proteome</keyword>
<evidence type="ECO:0000256" key="1">
    <source>
        <dbReference type="ARBA" id="ARBA00007626"/>
    </source>
</evidence>
<protein>
    <submittedName>
        <fullName evidence="4">Pentatricopeptide repeat-containing protein</fullName>
    </submittedName>
</protein>
<evidence type="ECO:0000313" key="4">
    <source>
        <dbReference type="EMBL" id="RWR83348.1"/>
    </source>
</evidence>
<dbReference type="PANTHER" id="PTHR47447">
    <property type="entry name" value="OS03G0856100 PROTEIN"/>
    <property type="match status" value="1"/>
</dbReference>
<dbReference type="EMBL" id="QPKB01000004">
    <property type="protein sequence ID" value="RWR83348.1"/>
    <property type="molecule type" value="Genomic_DNA"/>
</dbReference>
<dbReference type="AlphaFoldDB" id="A0A3S3N105"/>
<sequence>MLISCTSSREVAPGNLQNPIFSQGKHLPHPPSTQIRVFIGFQTHPNPNATILHQTLSKHSLSKYRITRSLPLCSHPFQIEEGLERTPKFRSFRGFKLNCCTNSGTKSPKSSKGSSRRFKYGGSFQSDLGYSPLSSSSFEIKDGLERTPKTRSFRGFKLNSHRIAATPSPKSSKGSSRRWKYGGFLLSNLRSSPLFSCSFEIEDGMERTPNSRFVKGFKLYCHRIAATLSPKPSKGSSRGWKYGGSLPLILRDLETGSDIDKSLDLWVGKLTSKEQTIILKEQRDWRCALSVFRWMRAQEDYVPNVIHYNVVFRILGRAQQWDELRLLWIEMGKDGVFPTNNTYGMLVDVYGKAGLVKEALLWIKHMRVRGIFPDEVTMNTAVRVLKDAGEYDRAEKIFKDWCSGLVELGDLDLNPVASDSDLGHVSSKHFLLTELFKAGGRIPPPKISAGDEEGLVRKPRLASTYNTLIDLYGKAGRLGDASNAFAEMLRSGVVPDAFTFNTMIHICGSRGHLSEAESLLSKMEERRISPDIKTFNIFLSLYGKAGNIDAVFSFYRKIKEVGLLPDVVTHRTILQILCERKMIQEVEDVINEMEKSGACIDEHSLPIVMKMYIEGDTLDRARNFLERHCTNAAISSKIYAAIIDAYAEKGLWTEAEFVFSEKRDLGRKDTVEYNVMIKAYGRAKRYDKALSLFGSMKTNGIWPDECTYNSLIQMLSGGELLDNARDLLAKMKDAGFTPRCATFSAVIASCVRSNMVEDAIAVFQEMIRAGVEPNEVVYGSLINAFAEDGKVEEALNYFHMMEESGLAANQIIFTSLIKAYGKVGCWKEAHELYEKMKDLEGGPDVVASNCMIDLCADLSMAYKAESIFNHLKETGRADVVSFTTMMHLYKNMGMLDKAIDVAQEMQHSGLLDDCASFGNAMSSYAANGQLRECGELLHQMLQMRILPDAATFRVMLTVLKKGGLPVESVTQLNLLYEDGKPYARQAIITSVFSVVGMHDVALNSCEIFTKPGLDLDSSIYNVSIYAYGTCGKVDKALNMFMRMQDQGLKPDIVTYIYLVCCYGKAGMLEGVKRIYRQMNFGEIELNESLFWAVINAYRDAGKHDLAEMVNQEMRFSFQSQEMEHQEMVNHDSDIEINVFNYEVIQGQKESTIHGSGTHDCLA</sequence>
<dbReference type="Gene3D" id="1.25.40.10">
    <property type="entry name" value="Tetratricopeptide repeat domain"/>
    <property type="match status" value="6"/>
</dbReference>
<dbReference type="OrthoDB" id="185373at2759"/>
<evidence type="ECO:0000313" key="5">
    <source>
        <dbReference type="Proteomes" id="UP000283530"/>
    </source>
</evidence>
<comment type="caution">
    <text evidence="4">The sequence shown here is derived from an EMBL/GenBank/DDBJ whole genome shotgun (WGS) entry which is preliminary data.</text>
</comment>
<feature type="repeat" description="PPR" evidence="3">
    <location>
        <begin position="566"/>
        <end position="600"/>
    </location>
</feature>
<feature type="repeat" description="PPR" evidence="3">
    <location>
        <begin position="809"/>
        <end position="843"/>
    </location>
</feature>
<feature type="repeat" description="PPR" evidence="3">
    <location>
        <begin position="304"/>
        <end position="338"/>
    </location>
</feature>
<proteinExistence type="inferred from homology"/>
<dbReference type="NCBIfam" id="TIGR00756">
    <property type="entry name" value="PPR"/>
    <property type="match status" value="12"/>
</dbReference>
<feature type="repeat" description="PPR" evidence="3">
    <location>
        <begin position="739"/>
        <end position="773"/>
    </location>
</feature>
<feature type="repeat" description="PPR" evidence="3">
    <location>
        <begin position="531"/>
        <end position="565"/>
    </location>
</feature>
<comment type="similarity">
    <text evidence="1">Belongs to the PPR family. P subfamily.</text>
</comment>
<dbReference type="PANTHER" id="PTHR47447:SF21">
    <property type="entry name" value="PENTACOTRIPEPTIDE-REPEAT REGION OF PRORP DOMAIN-CONTAINING PROTEIN"/>
    <property type="match status" value="1"/>
</dbReference>
<dbReference type="InterPro" id="IPR011990">
    <property type="entry name" value="TPR-like_helical_dom_sf"/>
</dbReference>
<reference evidence="4 5" key="1">
    <citation type="journal article" date="2019" name="Nat. Plants">
        <title>Stout camphor tree genome fills gaps in understanding of flowering plant genome evolution.</title>
        <authorList>
            <person name="Chaw S.M."/>
            <person name="Liu Y.C."/>
            <person name="Wu Y.W."/>
            <person name="Wang H.Y."/>
            <person name="Lin C.I."/>
            <person name="Wu C.S."/>
            <person name="Ke H.M."/>
            <person name="Chang L.Y."/>
            <person name="Hsu C.Y."/>
            <person name="Yang H.T."/>
            <person name="Sudianto E."/>
            <person name="Hsu M.H."/>
            <person name="Wu K.P."/>
            <person name="Wang L.N."/>
            <person name="Leebens-Mack J.H."/>
            <person name="Tsai I.J."/>
        </authorList>
    </citation>
    <scope>NUCLEOTIDE SEQUENCE [LARGE SCALE GENOMIC DNA]</scope>
    <source>
        <strain evidence="5">cv. Chaw 1501</strain>
        <tissue evidence="4">Young leaves</tissue>
    </source>
</reference>
<dbReference type="SUPFAM" id="SSF48452">
    <property type="entry name" value="TPR-like"/>
    <property type="match status" value="1"/>
</dbReference>
<feature type="repeat" description="PPR" evidence="3">
    <location>
        <begin position="339"/>
        <end position="373"/>
    </location>
</feature>
<dbReference type="Pfam" id="PF01535">
    <property type="entry name" value="PPR"/>
    <property type="match status" value="4"/>
</dbReference>
<feature type="repeat" description="PPR" evidence="3">
    <location>
        <begin position="878"/>
        <end position="912"/>
    </location>
</feature>
<keyword evidence="2" id="KW-0677">Repeat</keyword>
<feature type="repeat" description="PPR" evidence="3">
    <location>
        <begin position="774"/>
        <end position="808"/>
    </location>
</feature>
<evidence type="ECO:0000256" key="2">
    <source>
        <dbReference type="ARBA" id="ARBA00022737"/>
    </source>
</evidence>
<feature type="repeat" description="PPR" evidence="3">
    <location>
        <begin position="913"/>
        <end position="947"/>
    </location>
</feature>
<organism evidence="4 5">
    <name type="scientific">Cinnamomum micranthum f. kanehirae</name>
    <dbReference type="NCBI Taxonomy" id="337451"/>
    <lineage>
        <taxon>Eukaryota</taxon>
        <taxon>Viridiplantae</taxon>
        <taxon>Streptophyta</taxon>
        <taxon>Embryophyta</taxon>
        <taxon>Tracheophyta</taxon>
        <taxon>Spermatophyta</taxon>
        <taxon>Magnoliopsida</taxon>
        <taxon>Magnoliidae</taxon>
        <taxon>Laurales</taxon>
        <taxon>Lauraceae</taxon>
        <taxon>Cinnamomum</taxon>
    </lineage>
</organism>
<dbReference type="PROSITE" id="PS51375">
    <property type="entry name" value="PPR"/>
    <property type="match status" value="15"/>
</dbReference>
<evidence type="ECO:0000256" key="3">
    <source>
        <dbReference type="PROSITE-ProRule" id="PRU00708"/>
    </source>
</evidence>
<feature type="repeat" description="PPR" evidence="3">
    <location>
        <begin position="496"/>
        <end position="530"/>
    </location>
</feature>
<dbReference type="Proteomes" id="UP000283530">
    <property type="component" value="Unassembled WGS sequence"/>
</dbReference>
<dbReference type="Pfam" id="PF13041">
    <property type="entry name" value="PPR_2"/>
    <property type="match status" value="6"/>
</dbReference>
<name>A0A3S3N105_9MAGN</name>
<feature type="repeat" description="PPR" evidence="3">
    <location>
        <begin position="1051"/>
        <end position="1085"/>
    </location>
</feature>
<gene>
    <name evidence="4" type="ORF">CKAN_01210100</name>
</gene>